<evidence type="ECO:0000313" key="2">
    <source>
        <dbReference type="Proteomes" id="UP000663722"/>
    </source>
</evidence>
<reference evidence="1" key="1">
    <citation type="journal article" date="2021" name="Microb. Physiol.">
        <title>Proteogenomic Insights into the Physiology of Marine, Sulfate-Reducing, Filamentous Desulfonema limicola and Desulfonema magnum.</title>
        <authorList>
            <person name="Schnaars V."/>
            <person name="Wohlbrand L."/>
            <person name="Scheve S."/>
            <person name="Hinrichs C."/>
            <person name="Reinhardt R."/>
            <person name="Rabus R."/>
        </authorList>
    </citation>
    <scope>NUCLEOTIDE SEQUENCE</scope>
    <source>
        <strain evidence="1">4be13</strain>
    </source>
</reference>
<dbReference type="AlphaFoldDB" id="A0A975BSB8"/>
<dbReference type="KEGG" id="dmm:dnm_068020"/>
<organism evidence="1 2">
    <name type="scientific">Desulfonema magnum</name>
    <dbReference type="NCBI Taxonomy" id="45655"/>
    <lineage>
        <taxon>Bacteria</taxon>
        <taxon>Pseudomonadati</taxon>
        <taxon>Thermodesulfobacteriota</taxon>
        <taxon>Desulfobacteria</taxon>
        <taxon>Desulfobacterales</taxon>
        <taxon>Desulfococcaceae</taxon>
        <taxon>Desulfonema</taxon>
    </lineage>
</organism>
<dbReference type="Proteomes" id="UP000663722">
    <property type="component" value="Chromosome"/>
</dbReference>
<name>A0A975BSB8_9BACT</name>
<gene>
    <name evidence="1" type="ORF">dnm_068020</name>
</gene>
<accession>A0A975BSB8</accession>
<proteinExistence type="predicted"/>
<dbReference type="EMBL" id="CP061800">
    <property type="protein sequence ID" value="QTA90741.1"/>
    <property type="molecule type" value="Genomic_DNA"/>
</dbReference>
<sequence length="55" mass="6421">MKNCFTSEQAVRIYQVVLALLVRLNVSDKQQLIFTIKKSSDKFYAKINLNRTTIK</sequence>
<evidence type="ECO:0000313" key="1">
    <source>
        <dbReference type="EMBL" id="QTA90741.1"/>
    </source>
</evidence>
<protein>
    <submittedName>
        <fullName evidence="1">Uncharacterized protein</fullName>
    </submittedName>
</protein>
<keyword evidence="2" id="KW-1185">Reference proteome</keyword>